<dbReference type="InterPro" id="IPR046342">
    <property type="entry name" value="CBS_dom_sf"/>
</dbReference>
<comment type="caution">
    <text evidence="11">Lacks conserved residue(s) required for the propagation of feature annotation.</text>
</comment>
<dbReference type="EMBL" id="SDOX01000020">
    <property type="protein sequence ID" value="TFJ84127.1"/>
    <property type="molecule type" value="Genomic_DNA"/>
</dbReference>
<evidence type="ECO:0000313" key="14">
    <source>
        <dbReference type="EMBL" id="TFJ84127.1"/>
    </source>
</evidence>
<reference evidence="14 15" key="1">
    <citation type="submission" date="2019-01" db="EMBL/GenBank/DDBJ databases">
        <title>Nuclear Genome Assembly of the Microalgal Biofuel strain Nannochloropsis salina CCMP1776.</title>
        <authorList>
            <person name="Hovde B."/>
        </authorList>
    </citation>
    <scope>NUCLEOTIDE SEQUENCE [LARGE SCALE GENOMIC DNA]</scope>
    <source>
        <strain evidence="14 15">CCMP1776</strain>
    </source>
</reference>
<comment type="similarity">
    <text evidence="11">Belongs to the chloride channel (TC 2.A.49) family.</text>
</comment>
<sequence>MSLALASAVVVVYGEPAAAGSGIPDIMAYLNGISIRKIFGSKALVVKFFSCVFAVSAGLYGGQEGPMIHMGSAIGKILSQGVSFSGKYSKIPDFILFKRLRNMYDRRNFISAGAAAGVASAFTAPVGGLLFVLEEISSFWTHKLAWQIFFCCGVASFTTQAFTSLYRTGSLGSFSRAAFNIDQAINSQLTMFLPTVGVGIMGGLFAALFTWANLNICKWRNRNIVPRPWARIAEPAVVAFLTTTLAVLIPYLFECMPTRCKQDPSLPGCTPRYASSDVPEEGLMQYTCQAEGMYNPAATLFFTTGDRTIEHLLSRNTHYMFDYGSLLTLFVVYFSLCCYTMGMAPALGSMVPALLIGSVLGRIAGLGVTDIVGIHEGEELTWVDPGGFALIGAAAFFGGLTRLTFTLAVVMIELTDETHFLLPIMTAVMVGKWTADLLIDSLYHKLIDLKCFPFLSDEPHVEECLDLYTVEDVMGRDVVTIPEIGSVALMAHILASCNHRALPVVEVTENGNEVFKGIILRSHVFSILAKESLFLEEDNPVVVSKSPSFSMGEGEEGVTNLHMEALGIAELVNLDDKMPVTLLAKTEGERKAMLGRLQAAEYHRRFVTLAPYIDQSSYRIAPTFSLERGFNLFRSPYSMAKAQFDPSASLPSRKGRNWRTIGVSLTLIVLVAAATGTYFHFSRQKLRNVSGRGVAAAATNLEEPILTRTISRLRRHLAWGAADAEEDNVIEDIHDTLDEAPGVPEDDDTPKKKKKKKFSFDDNLDDDLGDEADMSDDDMGDDDVPGDDADVGPKRPKKKGKATTKKGSKKKPVGKKGRGRTDDSPVIINARPGGGASRVSRGGGRSSPEDGKKDPLTPTLDTRDTRRYADEVVLPDGHTVHIDVPSP</sequence>
<evidence type="ECO:0000256" key="4">
    <source>
        <dbReference type="ARBA" id="ARBA00022737"/>
    </source>
</evidence>
<dbReference type="SUPFAM" id="SSF81340">
    <property type="entry name" value="Clc chloride channel"/>
    <property type="match status" value="1"/>
</dbReference>
<feature type="transmembrane region" description="Helical" evidence="11">
    <location>
        <begin position="189"/>
        <end position="212"/>
    </location>
</feature>
<keyword evidence="15" id="KW-1185">Reference proteome</keyword>
<protein>
    <recommendedName>
        <fullName evidence="11">Chloride channel protein</fullName>
    </recommendedName>
</protein>
<dbReference type="PANTHER" id="PTHR11689:SF89">
    <property type="entry name" value="CHLORIDE CHANNEL PROTEIN"/>
    <property type="match status" value="1"/>
</dbReference>
<evidence type="ECO:0000256" key="11">
    <source>
        <dbReference type="RuleBase" id="RU361221"/>
    </source>
</evidence>
<keyword evidence="3 11" id="KW-0812">Transmembrane</keyword>
<evidence type="ECO:0000256" key="5">
    <source>
        <dbReference type="ARBA" id="ARBA00022989"/>
    </source>
</evidence>
<keyword evidence="2 11" id="KW-0813">Transport</keyword>
<dbReference type="InterPro" id="IPR014743">
    <property type="entry name" value="Cl-channel_core"/>
</dbReference>
<evidence type="ECO:0000313" key="15">
    <source>
        <dbReference type="Proteomes" id="UP000355283"/>
    </source>
</evidence>
<dbReference type="SUPFAM" id="SSF54631">
    <property type="entry name" value="CBS-domain pair"/>
    <property type="match status" value="1"/>
</dbReference>
<evidence type="ECO:0000256" key="7">
    <source>
        <dbReference type="ARBA" id="ARBA00023122"/>
    </source>
</evidence>
<feature type="compositionally biased region" description="Basic residues" evidence="12">
    <location>
        <begin position="794"/>
        <end position="818"/>
    </location>
</feature>
<feature type="domain" description="CBS" evidence="13">
    <location>
        <begin position="474"/>
        <end position="537"/>
    </location>
</feature>
<feature type="region of interest" description="Disordered" evidence="12">
    <location>
        <begin position="737"/>
        <end position="887"/>
    </location>
</feature>
<keyword evidence="4" id="KW-0677">Repeat</keyword>
<dbReference type="Gene3D" id="1.10.3080.10">
    <property type="entry name" value="Clc chloride channel"/>
    <property type="match status" value="1"/>
</dbReference>
<dbReference type="PANTHER" id="PTHR11689">
    <property type="entry name" value="CHLORIDE CHANNEL PROTEIN CLC FAMILY MEMBER"/>
    <property type="match status" value="1"/>
</dbReference>
<gene>
    <name evidence="14" type="ORF">NSK_004600</name>
</gene>
<feature type="transmembrane region" description="Helical" evidence="11">
    <location>
        <begin position="109"/>
        <end position="132"/>
    </location>
</feature>
<evidence type="ECO:0000256" key="9">
    <source>
        <dbReference type="ARBA" id="ARBA00023214"/>
    </source>
</evidence>
<evidence type="ECO:0000256" key="6">
    <source>
        <dbReference type="ARBA" id="ARBA00023065"/>
    </source>
</evidence>
<keyword evidence="9 11" id="KW-0868">Chloride</keyword>
<feature type="transmembrane region" description="Helical" evidence="11">
    <location>
        <begin position="661"/>
        <end position="681"/>
    </location>
</feature>
<name>A0A4D9D190_9STRA</name>
<feature type="transmembrane region" description="Helical" evidence="11">
    <location>
        <begin position="43"/>
        <end position="62"/>
    </location>
</feature>
<dbReference type="Gene3D" id="3.10.580.10">
    <property type="entry name" value="CBS-domain"/>
    <property type="match status" value="1"/>
</dbReference>
<evidence type="ECO:0000256" key="1">
    <source>
        <dbReference type="ARBA" id="ARBA00004141"/>
    </source>
</evidence>
<evidence type="ECO:0000256" key="8">
    <source>
        <dbReference type="ARBA" id="ARBA00023136"/>
    </source>
</evidence>
<evidence type="ECO:0000256" key="3">
    <source>
        <dbReference type="ARBA" id="ARBA00022692"/>
    </source>
</evidence>
<dbReference type="Pfam" id="PF00654">
    <property type="entry name" value="Voltage_CLC"/>
    <property type="match status" value="1"/>
</dbReference>
<feature type="compositionally biased region" description="Basic and acidic residues" evidence="12">
    <location>
        <begin position="847"/>
        <end position="870"/>
    </location>
</feature>
<dbReference type="PRINTS" id="PR00762">
    <property type="entry name" value="CLCHANNEL"/>
</dbReference>
<dbReference type="GO" id="GO:0016020">
    <property type="term" value="C:membrane"/>
    <property type="evidence" value="ECO:0007669"/>
    <property type="project" value="UniProtKB-SubCell"/>
</dbReference>
<dbReference type="InterPro" id="IPR051280">
    <property type="entry name" value="Cl-channel/antiporter"/>
</dbReference>
<feature type="transmembrane region" description="Helical" evidence="11">
    <location>
        <begin position="386"/>
        <end position="412"/>
    </location>
</feature>
<dbReference type="InterPro" id="IPR001807">
    <property type="entry name" value="ClC"/>
</dbReference>
<dbReference type="GO" id="GO:0005254">
    <property type="term" value="F:chloride channel activity"/>
    <property type="evidence" value="ECO:0007669"/>
    <property type="project" value="UniProtKB-UniRule"/>
</dbReference>
<comment type="subcellular location">
    <subcellularLocation>
        <location evidence="1 11">Membrane</location>
        <topology evidence="1 11">Multi-pass membrane protein</topology>
    </subcellularLocation>
</comment>
<evidence type="ECO:0000256" key="12">
    <source>
        <dbReference type="SAM" id="MobiDB-lite"/>
    </source>
</evidence>
<feature type="transmembrane region" description="Helical" evidence="11">
    <location>
        <begin position="144"/>
        <end position="168"/>
    </location>
</feature>
<feature type="transmembrane region" description="Helical" evidence="11">
    <location>
        <begin position="232"/>
        <end position="253"/>
    </location>
</feature>
<evidence type="ECO:0000256" key="2">
    <source>
        <dbReference type="ARBA" id="ARBA00022448"/>
    </source>
</evidence>
<dbReference type="PROSITE" id="PS51371">
    <property type="entry name" value="CBS"/>
    <property type="match status" value="1"/>
</dbReference>
<keyword evidence="8 11" id="KW-0472">Membrane</keyword>
<evidence type="ECO:0000259" key="13">
    <source>
        <dbReference type="PROSITE" id="PS51371"/>
    </source>
</evidence>
<feature type="compositionally biased region" description="Gly residues" evidence="12">
    <location>
        <begin position="832"/>
        <end position="845"/>
    </location>
</feature>
<keyword evidence="6 11" id="KW-0406">Ion transport</keyword>
<organism evidence="14 15">
    <name type="scientific">Nannochloropsis salina CCMP1776</name>
    <dbReference type="NCBI Taxonomy" id="1027361"/>
    <lineage>
        <taxon>Eukaryota</taxon>
        <taxon>Sar</taxon>
        <taxon>Stramenopiles</taxon>
        <taxon>Ochrophyta</taxon>
        <taxon>Eustigmatophyceae</taxon>
        <taxon>Eustigmatales</taxon>
        <taxon>Monodopsidaceae</taxon>
        <taxon>Microchloropsis</taxon>
        <taxon>Microchloropsis salina</taxon>
    </lineage>
</organism>
<dbReference type="AlphaFoldDB" id="A0A4D9D190"/>
<dbReference type="InterPro" id="IPR000644">
    <property type="entry name" value="CBS_dom"/>
</dbReference>
<proteinExistence type="inferred from homology"/>
<accession>A0A4D9D190</accession>
<keyword evidence="7 10" id="KW-0129">CBS domain</keyword>
<feature type="compositionally biased region" description="Acidic residues" evidence="12">
    <location>
        <begin position="762"/>
        <end position="790"/>
    </location>
</feature>
<dbReference type="OrthoDB" id="428525at2759"/>
<dbReference type="Proteomes" id="UP000355283">
    <property type="component" value="Unassembled WGS sequence"/>
</dbReference>
<keyword evidence="5 11" id="KW-1133">Transmembrane helix</keyword>
<evidence type="ECO:0000256" key="10">
    <source>
        <dbReference type="PROSITE-ProRule" id="PRU00703"/>
    </source>
</evidence>
<comment type="caution">
    <text evidence="14">The sequence shown here is derived from an EMBL/GenBank/DDBJ whole genome shotgun (WGS) entry which is preliminary data.</text>
</comment>
<feature type="transmembrane region" description="Helical" evidence="11">
    <location>
        <begin position="323"/>
        <end position="344"/>
    </location>
</feature>